<gene>
    <name evidence="1" type="ORF">STARVERO_01548</name>
</gene>
<protein>
    <recommendedName>
        <fullName evidence="3">STAS/SEC14 domain-containing protein</fullName>
    </recommendedName>
</protein>
<organism evidence="1 2">
    <name type="scientific">Starkeya nomas</name>
    <dbReference type="NCBI Taxonomy" id="2666134"/>
    <lineage>
        <taxon>Bacteria</taxon>
        <taxon>Pseudomonadati</taxon>
        <taxon>Pseudomonadota</taxon>
        <taxon>Alphaproteobacteria</taxon>
        <taxon>Hyphomicrobiales</taxon>
        <taxon>Xanthobacteraceae</taxon>
        <taxon>Starkeya</taxon>
    </lineage>
</organism>
<name>A0A5S9NR35_9HYPH</name>
<sequence>MVSLDIEAGDLAVLRFHQPYAADDERAYLAALERLALMAHPFVLLAIFGGGPALSREGEKGQALWFKRTRAQMEERCRACAMVRPGATEESAVMFRRLWSFPFLASPDEATARDFVERHRPSRTTQPETHPL</sequence>
<evidence type="ECO:0000313" key="2">
    <source>
        <dbReference type="Proteomes" id="UP000433050"/>
    </source>
</evidence>
<dbReference type="EMBL" id="CACSAS010000001">
    <property type="protein sequence ID" value="CAA0092946.1"/>
    <property type="molecule type" value="Genomic_DNA"/>
</dbReference>
<dbReference type="Proteomes" id="UP000433050">
    <property type="component" value="Unassembled WGS sequence"/>
</dbReference>
<dbReference type="RefSeq" id="WP_159598446.1">
    <property type="nucleotide sequence ID" value="NZ_CACSAS010000001.1"/>
</dbReference>
<accession>A0A5S9NR35</accession>
<reference evidence="1 2" key="1">
    <citation type="submission" date="2019-12" db="EMBL/GenBank/DDBJ databases">
        <authorList>
            <person name="Reyes-Prieto M."/>
        </authorList>
    </citation>
    <scope>NUCLEOTIDE SEQUENCE [LARGE SCALE GENOMIC DNA]</scope>
    <source>
        <strain evidence="1">HF14-78462</strain>
    </source>
</reference>
<evidence type="ECO:0000313" key="1">
    <source>
        <dbReference type="EMBL" id="CAA0092946.1"/>
    </source>
</evidence>
<keyword evidence="2" id="KW-1185">Reference proteome</keyword>
<evidence type="ECO:0008006" key="3">
    <source>
        <dbReference type="Google" id="ProtNLM"/>
    </source>
</evidence>
<dbReference type="AlphaFoldDB" id="A0A5S9NR35"/>
<proteinExistence type="predicted"/>